<evidence type="ECO:0000259" key="2">
    <source>
        <dbReference type="Pfam" id="PF20684"/>
    </source>
</evidence>
<feature type="transmembrane region" description="Helical" evidence="1">
    <location>
        <begin position="54"/>
        <end position="77"/>
    </location>
</feature>
<dbReference type="PANTHER" id="PTHR39614:SF2">
    <property type="entry name" value="INTEGRAL MEMBRANE PROTEIN"/>
    <property type="match status" value="1"/>
</dbReference>
<gene>
    <name evidence="3" type="ORF">AJ79_02080</name>
</gene>
<dbReference type="EMBL" id="PDNB01000021">
    <property type="protein sequence ID" value="PGH15913.1"/>
    <property type="molecule type" value="Genomic_DNA"/>
</dbReference>
<proteinExistence type="predicted"/>
<feature type="domain" description="Rhodopsin" evidence="2">
    <location>
        <begin position="38"/>
        <end position="270"/>
    </location>
</feature>
<dbReference type="AlphaFoldDB" id="A0A2B7Y4F4"/>
<sequence length="379" mass="42235">MGYPTGKPIYVITDTDKRGIIVIVATALCSWMILSFCIRVYMRSRICGPFKTDDFAVGVGTVLGTTQVAVLVKAAAHGFGKVLKLIDQSEVSVAEKAFYASEILFILAHTAAKISVSFLLKRLGRDALFKRLCDMHHGVVFVWGIASALSIALKCNFDQPWLLRNECMNLHRFWGAYTAFDITTELSLLAMTAYLVWGLQLAWKRKAIVVFAFAFRLPVIAFGITRFIYLLPALKSDDAFIDAAPGTICTEILLHYSLMAATIPCLQPFVVAFNTGWGQGNQSTKRGNYVVTTRNSIAMSPHVNCSTATTAPIIEGEGSHQVDDREVGFARHKTEELDDSMNNHNFPQIIKTREWVVEHETVGENNTMEYHANLDERRL</sequence>
<feature type="transmembrane region" description="Helical" evidence="1">
    <location>
        <begin position="97"/>
        <end position="120"/>
    </location>
</feature>
<dbReference type="Pfam" id="PF20684">
    <property type="entry name" value="Fung_rhodopsin"/>
    <property type="match status" value="1"/>
</dbReference>
<dbReference type="PANTHER" id="PTHR39614">
    <property type="entry name" value="INTEGRAL MEMBRANE PROTEIN"/>
    <property type="match status" value="1"/>
</dbReference>
<keyword evidence="4" id="KW-1185">Reference proteome</keyword>
<feature type="transmembrane region" description="Helical" evidence="1">
    <location>
        <begin position="173"/>
        <end position="196"/>
    </location>
</feature>
<keyword evidence="1" id="KW-1133">Transmembrane helix</keyword>
<comment type="caution">
    <text evidence="3">The sequence shown here is derived from an EMBL/GenBank/DDBJ whole genome shotgun (WGS) entry which is preliminary data.</text>
</comment>
<feature type="transmembrane region" description="Helical" evidence="1">
    <location>
        <begin position="208"/>
        <end position="231"/>
    </location>
</feature>
<keyword evidence="1" id="KW-0472">Membrane</keyword>
<name>A0A2B7Y4F4_9EURO</name>
<protein>
    <recommendedName>
        <fullName evidence="2">Rhodopsin domain-containing protein</fullName>
    </recommendedName>
</protein>
<keyword evidence="1" id="KW-0812">Transmembrane</keyword>
<reference evidence="3 4" key="1">
    <citation type="submission" date="2017-10" db="EMBL/GenBank/DDBJ databases">
        <title>Comparative genomics in systemic dimorphic fungi from Ajellomycetaceae.</title>
        <authorList>
            <person name="Munoz J.F."/>
            <person name="Mcewen J.G."/>
            <person name="Clay O.K."/>
            <person name="Cuomo C.A."/>
        </authorList>
    </citation>
    <scope>NUCLEOTIDE SEQUENCE [LARGE SCALE GENOMIC DNA]</scope>
    <source>
        <strain evidence="3 4">UAMH5409</strain>
    </source>
</reference>
<evidence type="ECO:0000256" key="1">
    <source>
        <dbReference type="SAM" id="Phobius"/>
    </source>
</evidence>
<accession>A0A2B7Y4F4</accession>
<feature type="transmembrane region" description="Helical" evidence="1">
    <location>
        <begin position="20"/>
        <end position="42"/>
    </location>
</feature>
<evidence type="ECO:0000313" key="3">
    <source>
        <dbReference type="EMBL" id="PGH15913.1"/>
    </source>
</evidence>
<dbReference type="OrthoDB" id="3918601at2759"/>
<feature type="transmembrane region" description="Helical" evidence="1">
    <location>
        <begin position="132"/>
        <end position="153"/>
    </location>
</feature>
<dbReference type="Proteomes" id="UP000223968">
    <property type="component" value="Unassembled WGS sequence"/>
</dbReference>
<dbReference type="InterPro" id="IPR049326">
    <property type="entry name" value="Rhodopsin_dom_fungi"/>
</dbReference>
<organism evidence="3 4">
    <name type="scientific">Helicocarpus griseus UAMH5409</name>
    <dbReference type="NCBI Taxonomy" id="1447875"/>
    <lineage>
        <taxon>Eukaryota</taxon>
        <taxon>Fungi</taxon>
        <taxon>Dikarya</taxon>
        <taxon>Ascomycota</taxon>
        <taxon>Pezizomycotina</taxon>
        <taxon>Eurotiomycetes</taxon>
        <taxon>Eurotiomycetidae</taxon>
        <taxon>Onygenales</taxon>
        <taxon>Ajellomycetaceae</taxon>
        <taxon>Helicocarpus</taxon>
    </lineage>
</organism>
<evidence type="ECO:0000313" key="4">
    <source>
        <dbReference type="Proteomes" id="UP000223968"/>
    </source>
</evidence>